<evidence type="ECO:0000313" key="3">
    <source>
        <dbReference type="Proteomes" id="UP001555786"/>
    </source>
</evidence>
<feature type="region of interest" description="Disordered" evidence="1">
    <location>
        <begin position="250"/>
        <end position="281"/>
    </location>
</feature>
<keyword evidence="3" id="KW-1185">Reference proteome</keyword>
<dbReference type="InterPro" id="IPR018330">
    <property type="entry name" value="RecT_fam"/>
</dbReference>
<evidence type="ECO:0000313" key="2">
    <source>
        <dbReference type="EMBL" id="MEW9304504.1"/>
    </source>
</evidence>
<gene>
    <name evidence="2" type="ORF">ABXS05_03075</name>
</gene>
<comment type="caution">
    <text evidence="2">The sequence shown here is derived from an EMBL/GenBank/DDBJ whole genome shotgun (WGS) entry which is preliminary data.</text>
</comment>
<protein>
    <submittedName>
        <fullName evidence="2">Recombinase RecT</fullName>
    </submittedName>
</protein>
<proteinExistence type="predicted"/>
<dbReference type="Proteomes" id="UP001555786">
    <property type="component" value="Unassembled WGS sequence"/>
</dbReference>
<organism evidence="2 3">
    <name type="scientific">Labrys neptuniae</name>
    <dbReference type="NCBI Taxonomy" id="376174"/>
    <lineage>
        <taxon>Bacteria</taxon>
        <taxon>Pseudomonadati</taxon>
        <taxon>Pseudomonadota</taxon>
        <taxon>Alphaproteobacteria</taxon>
        <taxon>Hyphomicrobiales</taxon>
        <taxon>Xanthobacteraceae</taxon>
        <taxon>Labrys</taxon>
    </lineage>
</organism>
<dbReference type="Pfam" id="PF03837">
    <property type="entry name" value="RecT"/>
    <property type="match status" value="1"/>
</dbReference>
<dbReference type="RefSeq" id="WP_367622864.1">
    <property type="nucleotide sequence ID" value="NZ_JBFNQD010000001.1"/>
</dbReference>
<accession>A0ABV3PGN4</accession>
<evidence type="ECO:0000256" key="1">
    <source>
        <dbReference type="SAM" id="MobiDB-lite"/>
    </source>
</evidence>
<dbReference type="EMBL" id="JBFNQD010000001">
    <property type="protein sequence ID" value="MEW9304504.1"/>
    <property type="molecule type" value="Genomic_DNA"/>
</dbReference>
<reference evidence="2 3" key="1">
    <citation type="submission" date="2024-07" db="EMBL/GenBank/DDBJ databases">
        <title>Description of Labrys sedimenti sp. nov., isolated from a diclofenac-degrading enrichment culture.</title>
        <authorList>
            <person name="Tancsics A."/>
            <person name="Csepanyi A."/>
        </authorList>
    </citation>
    <scope>NUCLEOTIDE SEQUENCE [LARGE SCALE GENOMIC DNA]</scope>
    <source>
        <strain evidence="2 3">LMG 23578</strain>
    </source>
</reference>
<name>A0ABV3PGN4_9HYPH</name>
<sequence length="331" mass="36224">MNQVTLQVTAAEEKLAGRVNPQVTNSLAISDHAGGLAFANVEQVMEVAKLMAISQVAVPKHLRGNPGACIAVCIQAIEWRMSPFAVANKSYSVNDRMAYEAQLIHAVILQRAPIKGRLKVEYLGEGGRRRCRVWAELQDTGEVVEYLSPEFDKILPKNSPLWKTDPDQQHFYNASRAFCRRHFPDVLLGVYAKDEIEDAGNFGPDRARDVTPRPSLASRLKSVPADAEGFSQEHVDAETGEVLEQGPVDEAPATEADNQADPSTDLDGAEHNDDDLPAEDTLLDRARAKALEGSRAFKSWKGKLTQKEFDEIQEALPVLEAAAKQADGVAA</sequence>